<dbReference type="KEGG" id="hjo:AY555_08165"/>
<dbReference type="InterPro" id="IPR023366">
    <property type="entry name" value="ATP_synth_asu-like_sf"/>
</dbReference>
<keyword evidence="14" id="KW-1185">Reference proteome</keyword>
<evidence type="ECO:0000256" key="4">
    <source>
        <dbReference type="ARBA" id="ARBA00011233"/>
    </source>
</evidence>
<evidence type="ECO:0000256" key="8">
    <source>
        <dbReference type="ARBA" id="ARBA00022679"/>
    </source>
</evidence>
<dbReference type="PROSITE" id="PS51177">
    <property type="entry name" value="LUMAZINE_BIND"/>
    <property type="match status" value="2"/>
</dbReference>
<comment type="pathway">
    <text evidence="3">Cofactor biosynthesis; riboflavin biosynthesis; riboflavin from 2-hydroxy-3-oxobutyl phosphate and 5-amino-6-(D-ribitylamino)uracil: step 2/2.</text>
</comment>
<dbReference type="SUPFAM" id="SSF63380">
    <property type="entry name" value="Riboflavin synthase domain-like"/>
    <property type="match status" value="2"/>
</dbReference>
<dbReference type="GeneID" id="53317130"/>
<evidence type="ECO:0000256" key="11">
    <source>
        <dbReference type="PROSITE-ProRule" id="PRU00524"/>
    </source>
</evidence>
<reference evidence="13 14" key="1">
    <citation type="submission" date="2016-02" db="EMBL/GenBank/DDBJ databases">
        <title>Complete Genome of H5569, the type strain of the newly described species Haematospirillium jordaniae.</title>
        <authorList>
            <person name="Nicholson A.C."/>
            <person name="Humrighouse B.W."/>
            <person name="Loparov V."/>
            <person name="McQuiston J.R."/>
        </authorList>
    </citation>
    <scope>NUCLEOTIDE SEQUENCE [LARGE SCALE GENOMIC DNA]</scope>
    <source>
        <strain evidence="13 14">H5569</strain>
    </source>
</reference>
<dbReference type="NCBIfam" id="NF009566">
    <property type="entry name" value="PRK13020.1"/>
    <property type="match status" value="1"/>
</dbReference>
<dbReference type="GO" id="GO:0004746">
    <property type="term" value="F:riboflavin synthase activity"/>
    <property type="evidence" value="ECO:0007669"/>
    <property type="project" value="UniProtKB-UniRule"/>
</dbReference>
<proteinExistence type="predicted"/>
<evidence type="ECO:0000259" key="12">
    <source>
        <dbReference type="PROSITE" id="PS51177"/>
    </source>
</evidence>
<evidence type="ECO:0000256" key="7">
    <source>
        <dbReference type="ARBA" id="ARBA00022619"/>
    </source>
</evidence>
<dbReference type="Pfam" id="PF00677">
    <property type="entry name" value="Lum_binding"/>
    <property type="match status" value="2"/>
</dbReference>
<evidence type="ECO:0000256" key="5">
    <source>
        <dbReference type="ARBA" id="ARBA00012827"/>
    </source>
</evidence>
<feature type="repeat" description="Lumazine-binding" evidence="11">
    <location>
        <begin position="1"/>
        <end position="95"/>
    </location>
</feature>
<dbReference type="RefSeq" id="WP_066135482.1">
    <property type="nucleotide sequence ID" value="NZ_CP014525.1"/>
</dbReference>
<accession>A0A143DFT6</accession>
<dbReference type="NCBIfam" id="TIGR00187">
    <property type="entry name" value="ribE"/>
    <property type="match status" value="1"/>
</dbReference>
<comment type="function">
    <text evidence="2">Catalyzes the dismutation of two molecules of 6,7-dimethyl-8-ribityllumazine, resulting in the formation of riboflavin and 5-amino-6-(D-ribitylamino)uracil.</text>
</comment>
<evidence type="ECO:0000256" key="1">
    <source>
        <dbReference type="ARBA" id="ARBA00000968"/>
    </source>
</evidence>
<dbReference type="EC" id="2.5.1.9" evidence="5 10"/>
<gene>
    <name evidence="13" type="ORF">AY555_08165</name>
</gene>
<dbReference type="Gene3D" id="2.40.30.20">
    <property type="match status" value="2"/>
</dbReference>
<evidence type="ECO:0000256" key="2">
    <source>
        <dbReference type="ARBA" id="ARBA00002803"/>
    </source>
</evidence>
<feature type="domain" description="Lumazine-binding" evidence="12">
    <location>
        <begin position="96"/>
        <end position="192"/>
    </location>
</feature>
<protein>
    <recommendedName>
        <fullName evidence="6 10">Riboflavin synthase</fullName>
        <ecNumber evidence="5 10">2.5.1.9</ecNumber>
    </recommendedName>
</protein>
<dbReference type="GO" id="GO:0009231">
    <property type="term" value="P:riboflavin biosynthetic process"/>
    <property type="evidence" value="ECO:0007669"/>
    <property type="project" value="UniProtKB-KW"/>
</dbReference>
<comment type="catalytic activity">
    <reaction evidence="1">
        <text>2 6,7-dimethyl-8-(1-D-ribityl)lumazine + H(+) = 5-amino-6-(D-ribitylamino)uracil + riboflavin</text>
        <dbReference type="Rhea" id="RHEA:20772"/>
        <dbReference type="ChEBI" id="CHEBI:15378"/>
        <dbReference type="ChEBI" id="CHEBI:15934"/>
        <dbReference type="ChEBI" id="CHEBI:57986"/>
        <dbReference type="ChEBI" id="CHEBI:58201"/>
        <dbReference type="EC" id="2.5.1.9"/>
    </reaction>
</comment>
<evidence type="ECO:0000256" key="9">
    <source>
        <dbReference type="ARBA" id="ARBA00022737"/>
    </source>
</evidence>
<keyword evidence="7" id="KW-0686">Riboflavin biosynthesis</keyword>
<dbReference type="NCBIfam" id="NF006767">
    <property type="entry name" value="PRK09289.1"/>
    <property type="match status" value="1"/>
</dbReference>
<dbReference type="EMBL" id="CP014525">
    <property type="protein sequence ID" value="AMW35153.1"/>
    <property type="molecule type" value="Genomic_DNA"/>
</dbReference>
<evidence type="ECO:0000313" key="14">
    <source>
        <dbReference type="Proteomes" id="UP000076066"/>
    </source>
</evidence>
<keyword evidence="9" id="KW-0677">Repeat</keyword>
<dbReference type="CDD" id="cd00402">
    <property type="entry name" value="Riboflavin_synthase_like"/>
    <property type="match status" value="1"/>
</dbReference>
<evidence type="ECO:0000256" key="6">
    <source>
        <dbReference type="ARBA" id="ARBA00013950"/>
    </source>
</evidence>
<dbReference type="AlphaFoldDB" id="A0A143DFT6"/>
<comment type="subunit">
    <text evidence="4">Homotrimer.</text>
</comment>
<organism evidence="13 14">
    <name type="scientific">Haematospirillum jordaniae</name>
    <dbReference type="NCBI Taxonomy" id="1549855"/>
    <lineage>
        <taxon>Bacteria</taxon>
        <taxon>Pseudomonadati</taxon>
        <taxon>Pseudomonadota</taxon>
        <taxon>Alphaproteobacteria</taxon>
        <taxon>Rhodospirillales</taxon>
        <taxon>Novispirillaceae</taxon>
        <taxon>Haematospirillum</taxon>
    </lineage>
</organism>
<dbReference type="InterPro" id="IPR001783">
    <property type="entry name" value="Lumazine-bd"/>
</dbReference>
<feature type="repeat" description="Lumazine-binding" evidence="11">
    <location>
        <begin position="96"/>
        <end position="192"/>
    </location>
</feature>
<feature type="domain" description="Lumazine-binding" evidence="12">
    <location>
        <begin position="1"/>
        <end position="95"/>
    </location>
</feature>
<dbReference type="InterPro" id="IPR026017">
    <property type="entry name" value="Lumazine-bd_dom"/>
</dbReference>
<evidence type="ECO:0000313" key="13">
    <source>
        <dbReference type="EMBL" id="AMW35153.1"/>
    </source>
</evidence>
<dbReference type="PIRSF" id="PIRSF000498">
    <property type="entry name" value="Riboflavin_syn_A"/>
    <property type="match status" value="1"/>
</dbReference>
<dbReference type="PANTHER" id="PTHR21098">
    <property type="entry name" value="RIBOFLAVIN SYNTHASE ALPHA CHAIN"/>
    <property type="match status" value="1"/>
</dbReference>
<sequence length="197" mass="20915">MFTGIVTDLGAVKHIERKQGTRFFFSTSYPTGDIPFGASIACNGCCLTLVDKGDGWFAADVSPETLAVTTLGEWMPGTPVNLERAMRMGDEFGGHIVSGHVDGVATVTNLLPDHDAARIVFKIEQQLSRFVAVKGSVTVDGVSLTVNAVSEACFEVSVIPHTRKVTTLGGAGIGTKHNFEIDLLARYVDRLTGSGLA</sequence>
<dbReference type="InterPro" id="IPR017938">
    <property type="entry name" value="Riboflavin_synthase-like_b-brl"/>
</dbReference>
<evidence type="ECO:0000256" key="3">
    <source>
        <dbReference type="ARBA" id="ARBA00004887"/>
    </source>
</evidence>
<name>A0A143DFT6_9PROT</name>
<evidence type="ECO:0000256" key="10">
    <source>
        <dbReference type="NCBIfam" id="TIGR00187"/>
    </source>
</evidence>
<dbReference type="STRING" id="1549855.AY555_08165"/>
<dbReference type="OrthoDB" id="9788537at2"/>
<dbReference type="FunFam" id="2.40.30.20:FF:000004">
    <property type="entry name" value="Riboflavin synthase, alpha subunit"/>
    <property type="match status" value="1"/>
</dbReference>
<dbReference type="PANTHER" id="PTHR21098:SF12">
    <property type="entry name" value="RIBOFLAVIN SYNTHASE"/>
    <property type="match status" value="1"/>
</dbReference>
<keyword evidence="8" id="KW-0808">Transferase</keyword>
<dbReference type="FunFam" id="2.40.30.20:FF:000003">
    <property type="entry name" value="Riboflavin synthase, alpha subunit"/>
    <property type="match status" value="1"/>
</dbReference>
<dbReference type="Proteomes" id="UP000076066">
    <property type="component" value="Chromosome"/>
</dbReference>